<organism evidence="9 10">
    <name type="scientific">Streptomyces enissocaesilis</name>
    <dbReference type="NCBI Taxonomy" id="332589"/>
    <lineage>
        <taxon>Bacteria</taxon>
        <taxon>Bacillati</taxon>
        <taxon>Actinomycetota</taxon>
        <taxon>Actinomycetes</taxon>
        <taxon>Kitasatosporales</taxon>
        <taxon>Streptomycetaceae</taxon>
        <taxon>Streptomyces</taxon>
        <taxon>Streptomyces rochei group</taxon>
    </lineage>
</organism>
<dbReference type="CDD" id="cd06173">
    <property type="entry name" value="MFS_MefA_like"/>
    <property type="match status" value="1"/>
</dbReference>
<feature type="transmembrane region" description="Helical" evidence="7">
    <location>
        <begin position="385"/>
        <end position="405"/>
    </location>
</feature>
<gene>
    <name evidence="9" type="ORF">GCM10010446_69390</name>
</gene>
<evidence type="ECO:0000256" key="6">
    <source>
        <dbReference type="ARBA" id="ARBA00023136"/>
    </source>
</evidence>
<feature type="domain" description="Major facilitator superfamily (MFS) profile" evidence="8">
    <location>
        <begin position="225"/>
        <end position="414"/>
    </location>
</feature>
<evidence type="ECO:0000259" key="8">
    <source>
        <dbReference type="PROSITE" id="PS50850"/>
    </source>
</evidence>
<comment type="caution">
    <text evidence="9">The sequence shown here is derived from an EMBL/GenBank/DDBJ whole genome shotgun (WGS) entry which is preliminary data.</text>
</comment>
<feature type="transmembrane region" description="Helical" evidence="7">
    <location>
        <begin position="359"/>
        <end position="379"/>
    </location>
</feature>
<dbReference type="EMBL" id="BAAAUD010000116">
    <property type="protein sequence ID" value="GAA2975308.1"/>
    <property type="molecule type" value="Genomic_DNA"/>
</dbReference>
<dbReference type="PANTHER" id="PTHR23513:SF6">
    <property type="entry name" value="MAJOR FACILITATOR SUPERFAMILY ASSOCIATED DOMAIN-CONTAINING PROTEIN"/>
    <property type="match status" value="1"/>
</dbReference>
<name>A0ABN3XR32_9ACTN</name>
<evidence type="ECO:0000313" key="10">
    <source>
        <dbReference type="Proteomes" id="UP001500403"/>
    </source>
</evidence>
<feature type="transmembrane region" description="Helical" evidence="7">
    <location>
        <begin position="294"/>
        <end position="316"/>
    </location>
</feature>
<evidence type="ECO:0000256" key="7">
    <source>
        <dbReference type="SAM" id="Phobius"/>
    </source>
</evidence>
<dbReference type="Pfam" id="PF05977">
    <property type="entry name" value="MFS_3"/>
    <property type="match status" value="1"/>
</dbReference>
<feature type="transmembrane region" description="Helical" evidence="7">
    <location>
        <begin position="20"/>
        <end position="42"/>
    </location>
</feature>
<feature type="transmembrane region" description="Helical" evidence="7">
    <location>
        <begin position="175"/>
        <end position="196"/>
    </location>
</feature>
<proteinExistence type="predicted"/>
<accession>A0ABN3XR32</accession>
<evidence type="ECO:0000256" key="1">
    <source>
        <dbReference type="ARBA" id="ARBA00004651"/>
    </source>
</evidence>
<reference evidence="9 10" key="1">
    <citation type="journal article" date="2019" name="Int. J. Syst. Evol. Microbiol.">
        <title>The Global Catalogue of Microorganisms (GCM) 10K type strain sequencing project: providing services to taxonomists for standard genome sequencing and annotation.</title>
        <authorList>
            <consortium name="The Broad Institute Genomics Platform"/>
            <consortium name="The Broad Institute Genome Sequencing Center for Infectious Disease"/>
            <person name="Wu L."/>
            <person name="Ma J."/>
        </authorList>
    </citation>
    <scope>NUCLEOTIDE SEQUENCE [LARGE SCALE GENOMIC DNA]</scope>
    <source>
        <strain evidence="9 10">JCM 9088</strain>
    </source>
</reference>
<dbReference type="Proteomes" id="UP001500403">
    <property type="component" value="Unassembled WGS sequence"/>
</dbReference>
<dbReference type="SUPFAM" id="SSF103473">
    <property type="entry name" value="MFS general substrate transporter"/>
    <property type="match status" value="1"/>
</dbReference>
<feature type="transmembrane region" description="Helical" evidence="7">
    <location>
        <begin position="79"/>
        <end position="101"/>
    </location>
</feature>
<keyword evidence="4 7" id="KW-0812">Transmembrane</keyword>
<keyword evidence="10" id="KW-1185">Reference proteome</keyword>
<keyword evidence="5 7" id="KW-1133">Transmembrane helix</keyword>
<keyword evidence="6 7" id="KW-0472">Membrane</keyword>
<evidence type="ECO:0000256" key="4">
    <source>
        <dbReference type="ARBA" id="ARBA00022692"/>
    </source>
</evidence>
<dbReference type="Gene3D" id="1.20.1250.20">
    <property type="entry name" value="MFS general substrate transporter like domains"/>
    <property type="match status" value="1"/>
</dbReference>
<feature type="transmembrane region" description="Helical" evidence="7">
    <location>
        <begin position="228"/>
        <end position="251"/>
    </location>
</feature>
<dbReference type="RefSeq" id="WP_344501081.1">
    <property type="nucleotide sequence ID" value="NZ_BAAAUD010000116.1"/>
</dbReference>
<keyword evidence="2" id="KW-0813">Transport</keyword>
<keyword evidence="3" id="KW-1003">Cell membrane</keyword>
<comment type="subcellular location">
    <subcellularLocation>
        <location evidence="1">Cell membrane</location>
        <topology evidence="1">Multi-pass membrane protein</topology>
    </subcellularLocation>
</comment>
<feature type="transmembrane region" description="Helical" evidence="7">
    <location>
        <begin position="107"/>
        <end position="131"/>
    </location>
</feature>
<feature type="transmembrane region" description="Helical" evidence="7">
    <location>
        <begin position="263"/>
        <end position="282"/>
    </location>
</feature>
<evidence type="ECO:0000256" key="5">
    <source>
        <dbReference type="ARBA" id="ARBA00022989"/>
    </source>
</evidence>
<dbReference type="PROSITE" id="PS50850">
    <property type="entry name" value="MFS"/>
    <property type="match status" value="1"/>
</dbReference>
<dbReference type="PANTHER" id="PTHR23513">
    <property type="entry name" value="INTEGRAL MEMBRANE EFFLUX PROTEIN-RELATED"/>
    <property type="match status" value="1"/>
</dbReference>
<evidence type="ECO:0000256" key="2">
    <source>
        <dbReference type="ARBA" id="ARBA00022448"/>
    </source>
</evidence>
<sequence length="414" mass="43033">MSTSQVVPLRRIAGFRNFWLSRVFSGLGSAVTTVALPVLVFQESKSPLLVSLVAAAGTLPYLAFGLIAGAVADRVDRRTLMIATDCLNALFLASIPVAWAMGALTAGHVVVVAFLSSTLALFFDAGLYGFVPDIVGKDSLAQANSAIYGAETVVRIAGNALAGGLIVLFHPAGTLALDALSFVVSALFIRAVAGVAPRSASSGSKRPGFKESISQGLRFLIGHPTLRIMTVVGTLQSFSGGAIVGQLVVFADRVLGIHGSDGRIGLLYMAWSAGGIGGSLLLPRLRRRFDAFPLLLWVLPAGALLGLVVVLTTIWWVALVALAVWGTAYLVVLVNTMTYSQEVTPSELQGRVNTTRRMLSSGLGVPLGAVVASTVTVYAGIRAGMATAVIAIALAAVVVWTVRLGRLLGPSPKA</sequence>
<dbReference type="InterPro" id="IPR010290">
    <property type="entry name" value="TM_effector"/>
</dbReference>
<evidence type="ECO:0000256" key="3">
    <source>
        <dbReference type="ARBA" id="ARBA00022475"/>
    </source>
</evidence>
<protein>
    <submittedName>
        <fullName evidence="9">MFS transporter</fullName>
    </submittedName>
</protein>
<feature type="transmembrane region" description="Helical" evidence="7">
    <location>
        <begin position="322"/>
        <end position="339"/>
    </location>
</feature>
<dbReference type="InterPro" id="IPR036259">
    <property type="entry name" value="MFS_trans_sf"/>
</dbReference>
<dbReference type="InterPro" id="IPR020846">
    <property type="entry name" value="MFS_dom"/>
</dbReference>
<feature type="transmembrane region" description="Helical" evidence="7">
    <location>
        <begin position="48"/>
        <end position="72"/>
    </location>
</feature>
<evidence type="ECO:0000313" key="9">
    <source>
        <dbReference type="EMBL" id="GAA2975308.1"/>
    </source>
</evidence>